<keyword evidence="7" id="KW-1015">Disulfide bond</keyword>
<keyword evidence="3" id="KW-0812">Transmembrane</keyword>
<dbReference type="InterPro" id="IPR013106">
    <property type="entry name" value="Ig_V-set"/>
</dbReference>
<keyword evidence="14" id="KW-1185">Reference proteome</keyword>
<reference evidence="13 14" key="1">
    <citation type="submission" date="2024-01" db="EMBL/GenBank/DDBJ databases">
        <title>The genome of the rayed Mediterranean limpet Patella caerulea (Linnaeus, 1758).</title>
        <authorList>
            <person name="Anh-Thu Weber A."/>
            <person name="Halstead-Nussloch G."/>
        </authorList>
    </citation>
    <scope>NUCLEOTIDE SEQUENCE [LARGE SCALE GENOMIC DNA]</scope>
    <source>
        <strain evidence="13">AATW-2023a</strain>
        <tissue evidence="13">Whole specimen</tissue>
    </source>
</reference>
<dbReference type="PANTHER" id="PTHR25466:SF9">
    <property type="entry name" value="FIBRONECTIN TYPE-III DOMAIN-CONTAINING PROTEIN"/>
    <property type="match status" value="1"/>
</dbReference>
<keyword evidence="10" id="KW-0393">Immunoglobulin domain</keyword>
<name>A0AAN8PNR7_PATCE</name>
<keyword evidence="8" id="KW-0675">Receptor</keyword>
<evidence type="ECO:0000256" key="2">
    <source>
        <dbReference type="ARBA" id="ARBA00022475"/>
    </source>
</evidence>
<dbReference type="InterPro" id="IPR013783">
    <property type="entry name" value="Ig-like_fold"/>
</dbReference>
<evidence type="ECO:0000313" key="14">
    <source>
        <dbReference type="Proteomes" id="UP001347796"/>
    </source>
</evidence>
<dbReference type="PROSITE" id="PS50835">
    <property type="entry name" value="IG_LIKE"/>
    <property type="match status" value="1"/>
</dbReference>
<feature type="domain" description="Ig-like" evidence="12">
    <location>
        <begin position="33"/>
        <end position="134"/>
    </location>
</feature>
<dbReference type="GO" id="GO:0009897">
    <property type="term" value="C:external side of plasma membrane"/>
    <property type="evidence" value="ECO:0007669"/>
    <property type="project" value="TreeGrafter"/>
</dbReference>
<feature type="signal peptide" evidence="11">
    <location>
        <begin position="1"/>
        <end position="19"/>
    </location>
</feature>
<keyword evidence="2" id="KW-1003">Cell membrane</keyword>
<keyword evidence="6" id="KW-0472">Membrane</keyword>
<comment type="subcellular location">
    <subcellularLocation>
        <location evidence="1">Cell membrane</location>
        <topology evidence="1">Single-pass type I membrane protein</topology>
    </subcellularLocation>
</comment>
<dbReference type="Pfam" id="PF07686">
    <property type="entry name" value="V-set"/>
    <property type="match status" value="1"/>
</dbReference>
<keyword evidence="9" id="KW-0325">Glycoprotein</keyword>
<evidence type="ECO:0000259" key="12">
    <source>
        <dbReference type="PROSITE" id="PS50835"/>
    </source>
</evidence>
<protein>
    <recommendedName>
        <fullName evidence="12">Ig-like domain-containing protein</fullName>
    </recommendedName>
</protein>
<dbReference type="Proteomes" id="UP001347796">
    <property type="component" value="Unassembled WGS sequence"/>
</dbReference>
<dbReference type="EMBL" id="JAZGQO010000011">
    <property type="protein sequence ID" value="KAK6173025.1"/>
    <property type="molecule type" value="Genomic_DNA"/>
</dbReference>
<comment type="caution">
    <text evidence="13">The sequence shown here is derived from an EMBL/GenBank/DDBJ whole genome shotgun (WGS) entry which is preliminary data.</text>
</comment>
<dbReference type="SMART" id="SM00409">
    <property type="entry name" value="IG"/>
    <property type="match status" value="1"/>
</dbReference>
<keyword evidence="5" id="KW-1133">Transmembrane helix</keyword>
<dbReference type="Gene3D" id="2.60.40.10">
    <property type="entry name" value="Immunoglobulins"/>
    <property type="match status" value="1"/>
</dbReference>
<dbReference type="GO" id="GO:0071222">
    <property type="term" value="P:cellular response to lipopolysaccharide"/>
    <property type="evidence" value="ECO:0007669"/>
    <property type="project" value="TreeGrafter"/>
</dbReference>
<dbReference type="InterPro" id="IPR051713">
    <property type="entry name" value="T-cell_Activation_Regulation"/>
</dbReference>
<dbReference type="PANTHER" id="PTHR25466">
    <property type="entry name" value="T-LYMPHOCYTE ACTIVATION ANTIGEN"/>
    <property type="match status" value="1"/>
</dbReference>
<accession>A0AAN8PNR7</accession>
<sequence>MDLGLTGFGIFSILSLIHGEFIVPSAITADLDETVILECRLEGNYRWYAISWQKQTEDGTSDIIVTLPVDTKQPDWNNQMDAYYRQRYEPIINSNADVLEFSLRINGLTCVDRGTYSCNVMGNFPVKSKSTEVTVTSVATRPDINYDELSLERNSTFDIECEAEVGFPPGELVWLYKAQDSPVFHILGDEEAQETNSITPCRRSAVKKHRLEVTDDVAGSTFRCALRGRHTEIDFFDDVKIQLTGLPTTPEPEPECDGVVCITENDDSNSVTTYVCYNLLLCCILLNFLNSFYH</sequence>
<evidence type="ECO:0000313" key="13">
    <source>
        <dbReference type="EMBL" id="KAK6173025.1"/>
    </source>
</evidence>
<keyword evidence="4 11" id="KW-0732">Signal</keyword>
<dbReference type="InterPro" id="IPR036179">
    <property type="entry name" value="Ig-like_dom_sf"/>
</dbReference>
<dbReference type="InterPro" id="IPR007110">
    <property type="entry name" value="Ig-like_dom"/>
</dbReference>
<dbReference type="GO" id="GO:0007166">
    <property type="term" value="P:cell surface receptor signaling pathway"/>
    <property type="evidence" value="ECO:0007669"/>
    <property type="project" value="TreeGrafter"/>
</dbReference>
<proteinExistence type="predicted"/>
<dbReference type="SUPFAM" id="SSF48726">
    <property type="entry name" value="Immunoglobulin"/>
    <property type="match status" value="1"/>
</dbReference>
<gene>
    <name evidence="13" type="ORF">SNE40_016564</name>
</gene>
<feature type="chain" id="PRO_5043013279" description="Ig-like domain-containing protein" evidence="11">
    <location>
        <begin position="20"/>
        <end position="294"/>
    </location>
</feature>
<evidence type="ECO:0000256" key="6">
    <source>
        <dbReference type="ARBA" id="ARBA00023136"/>
    </source>
</evidence>
<dbReference type="GO" id="GO:0006955">
    <property type="term" value="P:immune response"/>
    <property type="evidence" value="ECO:0007669"/>
    <property type="project" value="TreeGrafter"/>
</dbReference>
<evidence type="ECO:0000256" key="4">
    <source>
        <dbReference type="ARBA" id="ARBA00022729"/>
    </source>
</evidence>
<evidence type="ECO:0000256" key="5">
    <source>
        <dbReference type="ARBA" id="ARBA00022989"/>
    </source>
</evidence>
<dbReference type="AlphaFoldDB" id="A0AAN8PNR7"/>
<evidence type="ECO:0000256" key="3">
    <source>
        <dbReference type="ARBA" id="ARBA00022692"/>
    </source>
</evidence>
<evidence type="ECO:0000256" key="1">
    <source>
        <dbReference type="ARBA" id="ARBA00004251"/>
    </source>
</evidence>
<evidence type="ECO:0000256" key="10">
    <source>
        <dbReference type="ARBA" id="ARBA00023319"/>
    </source>
</evidence>
<evidence type="ECO:0000256" key="11">
    <source>
        <dbReference type="SAM" id="SignalP"/>
    </source>
</evidence>
<organism evidence="13 14">
    <name type="scientific">Patella caerulea</name>
    <name type="common">Rayed Mediterranean limpet</name>
    <dbReference type="NCBI Taxonomy" id="87958"/>
    <lineage>
        <taxon>Eukaryota</taxon>
        <taxon>Metazoa</taxon>
        <taxon>Spiralia</taxon>
        <taxon>Lophotrochozoa</taxon>
        <taxon>Mollusca</taxon>
        <taxon>Gastropoda</taxon>
        <taxon>Patellogastropoda</taxon>
        <taxon>Patelloidea</taxon>
        <taxon>Patellidae</taxon>
        <taxon>Patella</taxon>
    </lineage>
</organism>
<evidence type="ECO:0000256" key="7">
    <source>
        <dbReference type="ARBA" id="ARBA00023157"/>
    </source>
</evidence>
<dbReference type="InterPro" id="IPR003599">
    <property type="entry name" value="Ig_sub"/>
</dbReference>
<evidence type="ECO:0000256" key="8">
    <source>
        <dbReference type="ARBA" id="ARBA00023170"/>
    </source>
</evidence>
<evidence type="ECO:0000256" key="9">
    <source>
        <dbReference type="ARBA" id="ARBA00023180"/>
    </source>
</evidence>